<feature type="non-terminal residue" evidence="1">
    <location>
        <position position="219"/>
    </location>
</feature>
<accession>A0A382ECF7</accession>
<name>A0A382ECF7_9ZZZZ</name>
<dbReference type="NCBIfam" id="NF033709">
    <property type="entry name" value="PorV_fam"/>
    <property type="match status" value="1"/>
</dbReference>
<dbReference type="SUPFAM" id="SSF56935">
    <property type="entry name" value="Porins"/>
    <property type="match status" value="1"/>
</dbReference>
<dbReference type="EMBL" id="UINC01043695">
    <property type="protein sequence ID" value="SVB48099.1"/>
    <property type="molecule type" value="Genomic_DNA"/>
</dbReference>
<proteinExistence type="predicted"/>
<organism evidence="1">
    <name type="scientific">marine metagenome</name>
    <dbReference type="NCBI Taxonomy" id="408172"/>
    <lineage>
        <taxon>unclassified sequences</taxon>
        <taxon>metagenomes</taxon>
        <taxon>ecological metagenomes</taxon>
    </lineage>
</organism>
<evidence type="ECO:0000313" key="1">
    <source>
        <dbReference type="EMBL" id="SVB48099.1"/>
    </source>
</evidence>
<protein>
    <recommendedName>
        <fullName evidence="2">DUF5723 domain-containing protein</fullName>
    </recommendedName>
</protein>
<sequence>MRYYALAACLLLSAWQPATAINSNAGTTGFNFLKVDVGARSTALGGAYAAVTGDIEATAWNPAGLFGVKRRTAVLSLNSYLVDSQAGFVSVAFPKEQRVIAISANYVSYGDLQRTDEEGRALGTFGAADLATYVSIAQRLGPDWLAVGANLKAVYSSIDAFSSDAYLVDLGLLARGPIQGMSLGASLTNIGFVRAGFAGDFKDSLPVHIRLGVAHRPAH</sequence>
<dbReference type="AlphaFoldDB" id="A0A382ECF7"/>
<evidence type="ECO:0008006" key="2">
    <source>
        <dbReference type="Google" id="ProtNLM"/>
    </source>
</evidence>
<reference evidence="1" key="1">
    <citation type="submission" date="2018-05" db="EMBL/GenBank/DDBJ databases">
        <authorList>
            <person name="Lanie J.A."/>
            <person name="Ng W.-L."/>
            <person name="Kazmierczak K.M."/>
            <person name="Andrzejewski T.M."/>
            <person name="Davidsen T.M."/>
            <person name="Wayne K.J."/>
            <person name="Tettelin H."/>
            <person name="Glass J.I."/>
            <person name="Rusch D."/>
            <person name="Podicherti R."/>
            <person name="Tsui H.-C.T."/>
            <person name="Winkler M.E."/>
        </authorList>
    </citation>
    <scope>NUCLEOTIDE SEQUENCE</scope>
</reference>
<gene>
    <name evidence="1" type="ORF">METZ01_LOCUS200953</name>
</gene>
<dbReference type="Gene3D" id="2.40.160.60">
    <property type="entry name" value="Outer membrane protein transport protein (OMPP1/FadL/TodX)"/>
    <property type="match status" value="1"/>
</dbReference>